<dbReference type="Gene3D" id="1.20.1280.50">
    <property type="match status" value="1"/>
</dbReference>
<keyword evidence="3" id="KW-1185">Reference proteome</keyword>
<gene>
    <name evidence="2" type="ORF">ALECFALPRED_003553</name>
</gene>
<evidence type="ECO:0000313" key="3">
    <source>
        <dbReference type="Proteomes" id="UP000664203"/>
    </source>
</evidence>
<evidence type="ECO:0000313" key="2">
    <source>
        <dbReference type="EMBL" id="CAF9907620.1"/>
    </source>
</evidence>
<organism evidence="2 3">
    <name type="scientific">Alectoria fallacina</name>
    <dbReference type="NCBI Taxonomy" id="1903189"/>
    <lineage>
        <taxon>Eukaryota</taxon>
        <taxon>Fungi</taxon>
        <taxon>Dikarya</taxon>
        <taxon>Ascomycota</taxon>
        <taxon>Pezizomycotina</taxon>
        <taxon>Lecanoromycetes</taxon>
        <taxon>OSLEUM clade</taxon>
        <taxon>Lecanoromycetidae</taxon>
        <taxon>Lecanorales</taxon>
        <taxon>Lecanorineae</taxon>
        <taxon>Parmeliaceae</taxon>
        <taxon>Alectoria</taxon>
    </lineage>
</organism>
<evidence type="ECO:0008006" key="4">
    <source>
        <dbReference type="Google" id="ProtNLM"/>
    </source>
</evidence>
<proteinExistence type="predicted"/>
<dbReference type="OrthoDB" id="5295250at2759"/>
<protein>
    <recommendedName>
        <fullName evidence="4">F-box domain-containing protein</fullName>
    </recommendedName>
</protein>
<dbReference type="EMBL" id="CAJPDR010000022">
    <property type="protein sequence ID" value="CAF9907620.1"/>
    <property type="molecule type" value="Genomic_DNA"/>
</dbReference>
<feature type="region of interest" description="Disordered" evidence="1">
    <location>
        <begin position="507"/>
        <end position="532"/>
    </location>
</feature>
<dbReference type="Proteomes" id="UP000664203">
    <property type="component" value="Unassembled WGS sequence"/>
</dbReference>
<dbReference type="AlphaFoldDB" id="A0A8H3EL91"/>
<name>A0A8H3EL91_9LECA</name>
<dbReference type="SUPFAM" id="SSF81383">
    <property type="entry name" value="F-box domain"/>
    <property type="match status" value="1"/>
</dbReference>
<evidence type="ECO:0000256" key="1">
    <source>
        <dbReference type="SAM" id="MobiDB-lite"/>
    </source>
</evidence>
<sequence length="532" mass="60331">MNRSNQSDCDALLAPFSQLSTRRGKRLALEGLMKTLSHQEIRDVQKLVQNIRYPTDIFTRLPLELSQTIAQYLGLSCATRARGVSKDWYNLLVSYETTRCLLRPWHATGGSTLRIPDGLSQSAISSLEAEHINAYRSGTAFDRLTVERPISRHGTISNSVVYSNGKVAWIDKNTTTSHVLSLEDNGCCLTNEGDGEVLNHLALSGSMMAVTTLTGECRITDFAKGVEHRLQLNPTMVEKIVVAKETLAVLHKPLTSKTVQVGLTTWTLDNRTSLHFIPSLHRSPEQALRPCDLKIMLDISGSSVNIFEREAQFVYFTRLNLEGRVQAEGTLRMPITEGYGKHSEESTPTNINGWATVWSYSNCRQLGRNTVTIEVVRVQYELDRDVLRLKEDSFEIWAVPDLIISNIFFWNDIAYCQVRSYGCTFLNIVDFSKSFMTSAFMGEGMRFTFGFQGSERRDRRDRREFLNSGDMLPSLFLGDERFLVNACQYGFLVWTFDKNHGMVKTDAGYKEKRKEAKKNRSGPWSRGWPGHR</sequence>
<dbReference type="InterPro" id="IPR036047">
    <property type="entry name" value="F-box-like_dom_sf"/>
</dbReference>
<comment type="caution">
    <text evidence="2">The sequence shown here is derived from an EMBL/GenBank/DDBJ whole genome shotgun (WGS) entry which is preliminary data.</text>
</comment>
<reference evidence="2" key="1">
    <citation type="submission" date="2021-03" db="EMBL/GenBank/DDBJ databases">
        <authorList>
            <person name="Tagirdzhanova G."/>
        </authorList>
    </citation>
    <scope>NUCLEOTIDE SEQUENCE</scope>
</reference>
<accession>A0A8H3EL91</accession>